<feature type="region of interest" description="Disordered" evidence="1">
    <location>
        <begin position="169"/>
        <end position="236"/>
    </location>
</feature>
<keyword evidence="2" id="KW-0732">Signal</keyword>
<dbReference type="EMBL" id="HE681725">
    <property type="protein sequence ID" value="CCG24843.1"/>
    <property type="molecule type" value="Genomic_DNA"/>
</dbReference>
<feature type="chain" id="PRO_5003616715" evidence="2">
    <location>
        <begin position="17"/>
        <end position="257"/>
    </location>
</feature>
<gene>
    <name evidence="3" type="ORF">CORT_0G01560</name>
</gene>
<protein>
    <submittedName>
        <fullName evidence="3">Uncharacterized protein</fullName>
    </submittedName>
</protein>
<dbReference type="OrthoDB" id="4025812at2759"/>
<feature type="compositionally biased region" description="Low complexity" evidence="1">
    <location>
        <begin position="191"/>
        <end position="236"/>
    </location>
</feature>
<feature type="signal peptide" evidence="2">
    <location>
        <begin position="1"/>
        <end position="16"/>
    </location>
</feature>
<keyword evidence="4" id="KW-1185">Reference proteome</keyword>
<feature type="compositionally biased region" description="Polar residues" evidence="1">
    <location>
        <begin position="169"/>
        <end position="190"/>
    </location>
</feature>
<accession>H8XAJ3</accession>
<proteinExistence type="predicted"/>
<evidence type="ECO:0000256" key="2">
    <source>
        <dbReference type="SAM" id="SignalP"/>
    </source>
</evidence>
<dbReference type="HOGENOM" id="CLU_1081813_0_0_1"/>
<sequence length="257" mass="27647">MRYFTILLSLTSLAFGQSELLKKDHDDCDVSRIESCREAIKIKYVNCEIYDNDSDYESDTEEEYYAEKQMDRCICNLEDDYFNKWTECAKQCGAQFDLKPEMIKSSVCSEASKINTRFASYVSSRDQADTPAWSVTKVESDLSRTEVMSSEVSEIVAIMKSITNSNAENSSGLAASTAEGPSSSTAVTIESTTPSTVASSSGATATTESTKSSTDSSSTNVAATTESNTSTATSSSSNIAVTVGCGSLISLILLSLL</sequence>
<evidence type="ECO:0000256" key="1">
    <source>
        <dbReference type="SAM" id="MobiDB-lite"/>
    </source>
</evidence>
<reference evidence="3 4" key="1">
    <citation type="journal article" date="2012" name="PLoS ONE">
        <title>Sequence and analysis of the genome of the pathogenic yeast Candida orthopsilosis.</title>
        <authorList>
            <person name="Riccombeni A."/>
            <person name="Vidanes G."/>
            <person name="Proux-Wera E."/>
            <person name="Wolfe K.H."/>
            <person name="Butler G."/>
        </authorList>
    </citation>
    <scope>NUCLEOTIDE SEQUENCE [LARGE SCALE GENOMIC DNA]</scope>
    <source>
        <strain evidence="3 4">Co 90-125</strain>
    </source>
</reference>
<dbReference type="KEGG" id="cot:CORT_0G01560"/>
<organism evidence="3 4">
    <name type="scientific">Candida orthopsilosis (strain 90-125)</name>
    <name type="common">Yeast</name>
    <dbReference type="NCBI Taxonomy" id="1136231"/>
    <lineage>
        <taxon>Eukaryota</taxon>
        <taxon>Fungi</taxon>
        <taxon>Dikarya</taxon>
        <taxon>Ascomycota</taxon>
        <taxon>Saccharomycotina</taxon>
        <taxon>Pichiomycetes</taxon>
        <taxon>Debaryomycetaceae</taxon>
        <taxon>Candida/Lodderomyces clade</taxon>
        <taxon>Candida</taxon>
    </lineage>
</organism>
<name>H8XAJ3_CANO9</name>
<dbReference type="GeneID" id="14542092"/>
<dbReference type="AlphaFoldDB" id="H8XAJ3"/>
<evidence type="ECO:0000313" key="4">
    <source>
        <dbReference type="Proteomes" id="UP000005018"/>
    </source>
</evidence>
<dbReference type="Proteomes" id="UP000005018">
    <property type="component" value="Chromosome 7"/>
</dbReference>
<evidence type="ECO:0000313" key="3">
    <source>
        <dbReference type="EMBL" id="CCG24843.1"/>
    </source>
</evidence>
<dbReference type="RefSeq" id="XP_003870969.1">
    <property type="nucleotide sequence ID" value="XM_003870920.1"/>
</dbReference>